<gene>
    <name evidence="1" type="ORF">A33I_07700</name>
</gene>
<accession>U6SSE8</accession>
<protein>
    <submittedName>
        <fullName evidence="1">Uncharacterized protein</fullName>
    </submittedName>
</protein>
<keyword evidence="2" id="KW-1185">Reference proteome</keyword>
<dbReference type="Proteomes" id="UP000017170">
    <property type="component" value="Unassembled WGS sequence"/>
</dbReference>
<dbReference type="PATRIC" id="fig|1188261.3.peg.934"/>
<proteinExistence type="predicted"/>
<reference evidence="1 2" key="1">
    <citation type="journal article" date="2013" name="Genome Announc.">
        <title>Genome Sequence of the Extreme Obligate Alkaliphile Bacillus marmarensis Strain DSM 21297.</title>
        <authorList>
            <person name="Wernick D.G."/>
            <person name="Choi K.Y."/>
            <person name="Tat C.A."/>
            <person name="Lafontaine Rivera J.G."/>
            <person name="Liao J.C."/>
        </authorList>
    </citation>
    <scope>NUCLEOTIDE SEQUENCE [LARGE SCALE GENOMIC DNA]</scope>
    <source>
        <strain evidence="1 2">DSM 21297</strain>
    </source>
</reference>
<name>U6SSE8_9BACI</name>
<sequence length="173" mass="20079">MSVIEKEVVRLFLNGSGRVAIQRKLKLKDEERDVIHQILFSNPATRGEFEEMAHRYNNGNYVSFFADISNGRPKKDKADIRKIRQIRMSDNELEELDNPTSTQMRNDLLAYKKIKEFCEMMDGQGIYFIPDDWLGVSYDKSAAFWQQNLYSSNIERLKAVSSDEKCLGVLKSI</sequence>
<dbReference type="RefSeq" id="WP_022627265.1">
    <property type="nucleotide sequence ID" value="NZ_ATAE01000008.1"/>
</dbReference>
<evidence type="ECO:0000313" key="1">
    <source>
        <dbReference type="EMBL" id="ERN54302.1"/>
    </source>
</evidence>
<dbReference type="AlphaFoldDB" id="U6SSE8"/>
<dbReference type="EMBL" id="ATAE01000008">
    <property type="protein sequence ID" value="ERN54302.1"/>
    <property type="molecule type" value="Genomic_DNA"/>
</dbReference>
<evidence type="ECO:0000313" key="2">
    <source>
        <dbReference type="Proteomes" id="UP000017170"/>
    </source>
</evidence>
<comment type="caution">
    <text evidence="1">The sequence shown here is derived from an EMBL/GenBank/DDBJ whole genome shotgun (WGS) entry which is preliminary data.</text>
</comment>
<organism evidence="1 2">
    <name type="scientific">Alkalihalophilus marmarensis DSM 21297</name>
    <dbReference type="NCBI Taxonomy" id="1188261"/>
    <lineage>
        <taxon>Bacteria</taxon>
        <taxon>Bacillati</taxon>
        <taxon>Bacillota</taxon>
        <taxon>Bacilli</taxon>
        <taxon>Bacillales</taxon>
        <taxon>Bacillaceae</taxon>
        <taxon>Alkalihalophilus</taxon>
    </lineage>
</organism>